<reference evidence="12 13" key="1">
    <citation type="submission" date="2018-05" db="EMBL/GenBank/DDBJ databases">
        <title>Brachybacterium sp. M1HQ-2T, whole genome shotgun sequence.</title>
        <authorList>
            <person name="Tuo L."/>
        </authorList>
    </citation>
    <scope>NUCLEOTIDE SEQUENCE [LARGE SCALE GENOMIC DNA]</scope>
    <source>
        <strain evidence="12 13">M1HQ-2</strain>
    </source>
</reference>
<comment type="catalytic activity">
    <reaction evidence="7">
        <text>L-threonyl-[protein] + ATP = O-phospho-L-threonyl-[protein] + ADP + H(+)</text>
        <dbReference type="Rhea" id="RHEA:46608"/>
        <dbReference type="Rhea" id="RHEA-COMP:11060"/>
        <dbReference type="Rhea" id="RHEA-COMP:11605"/>
        <dbReference type="ChEBI" id="CHEBI:15378"/>
        <dbReference type="ChEBI" id="CHEBI:30013"/>
        <dbReference type="ChEBI" id="CHEBI:30616"/>
        <dbReference type="ChEBI" id="CHEBI:61977"/>
        <dbReference type="ChEBI" id="CHEBI:456216"/>
        <dbReference type="EC" id="2.7.11.1"/>
    </reaction>
</comment>
<dbReference type="InterPro" id="IPR011009">
    <property type="entry name" value="Kinase-like_dom_sf"/>
</dbReference>
<evidence type="ECO:0000256" key="9">
    <source>
        <dbReference type="SAM" id="MobiDB-lite"/>
    </source>
</evidence>
<dbReference type="AlphaFoldDB" id="A0A2U2RP11"/>
<dbReference type="PANTHER" id="PTHR43289">
    <property type="entry name" value="MITOGEN-ACTIVATED PROTEIN KINASE KINASE KINASE 20-RELATED"/>
    <property type="match status" value="1"/>
</dbReference>
<evidence type="ECO:0000256" key="10">
    <source>
        <dbReference type="SAM" id="Phobius"/>
    </source>
</evidence>
<dbReference type="EMBL" id="QFKX01000001">
    <property type="protein sequence ID" value="PWH07600.1"/>
    <property type="molecule type" value="Genomic_DNA"/>
</dbReference>
<keyword evidence="3" id="KW-0808">Transferase</keyword>
<dbReference type="PANTHER" id="PTHR43289:SF6">
    <property type="entry name" value="SERINE_THREONINE-PROTEIN KINASE NEKL-3"/>
    <property type="match status" value="1"/>
</dbReference>
<dbReference type="FunFam" id="3.30.200.20:FF:000035">
    <property type="entry name" value="Serine/threonine protein kinase Stk1"/>
    <property type="match status" value="1"/>
</dbReference>
<dbReference type="PROSITE" id="PS50011">
    <property type="entry name" value="PROTEIN_KINASE_DOM"/>
    <property type="match status" value="1"/>
</dbReference>
<keyword evidence="10" id="KW-1133">Transmembrane helix</keyword>
<keyword evidence="13" id="KW-1185">Reference proteome</keyword>
<protein>
    <recommendedName>
        <fullName evidence="1">non-specific serine/threonine protein kinase</fullName>
        <ecNumber evidence="1">2.7.11.1</ecNumber>
    </recommendedName>
</protein>
<dbReference type="PROSITE" id="PS00108">
    <property type="entry name" value="PROTEIN_KINASE_ST"/>
    <property type="match status" value="1"/>
</dbReference>
<dbReference type="InterPro" id="IPR008271">
    <property type="entry name" value="Ser/Thr_kinase_AS"/>
</dbReference>
<keyword evidence="10" id="KW-0812">Transmembrane</keyword>
<keyword evidence="6" id="KW-0067">ATP-binding</keyword>
<proteinExistence type="predicted"/>
<keyword evidence="5 12" id="KW-0418">Kinase</keyword>
<sequence>MRTGKGMVLEGRYRLDSLIATGGMGEVWKGWDQDLDRETAVKVLREEYAFDEGFLKRFRAEARHTASLSHDTIAALYDYGEIDGRAYIVMELCKGRPLSEIIEANPDGLPEDRVISVLIDLARALDAAHAKGVVHRDVKPENILVDDTDGWHMKITDFGIARSQDQARLTKTGLVMGTAQYLSPEQAMGKQATSLSDLYALGIVAYEMVVGHRPFTGASQVEIAMAQVKKQPPALPESVGEDLRRLVMMLLAKAPANRPRSAAAVARILESIQRGEEPRFTTGAIPAGTGSSSSGTSASSGSTGENRSSSSKRPSSSPVGTRTAAMPLPRTHRRRGIRHRSGTSGPSALSGASAPSASEPSTSAAMPASGSSRTQSANRPGGAGSPAPAATGTTSRAASTGAAGAAGTAGFAGTGGARGAADAPAQRSSPSSGRTPRSGGTGSRIGPFTVPGFVLLLIVVVVALVAVGLGVGVIPGSWLSGAPLPASHPAVGTTELALHARTMFEPALTGEASRTVGT</sequence>
<dbReference type="GO" id="GO:0045717">
    <property type="term" value="P:negative regulation of fatty acid biosynthetic process"/>
    <property type="evidence" value="ECO:0007669"/>
    <property type="project" value="UniProtKB-ARBA"/>
</dbReference>
<evidence type="ECO:0000259" key="11">
    <source>
        <dbReference type="PROSITE" id="PS50011"/>
    </source>
</evidence>
<comment type="caution">
    <text evidence="12">The sequence shown here is derived from an EMBL/GenBank/DDBJ whole genome shotgun (WGS) entry which is preliminary data.</text>
</comment>
<dbReference type="Pfam" id="PF00069">
    <property type="entry name" value="Pkinase"/>
    <property type="match status" value="1"/>
</dbReference>
<dbReference type="SUPFAM" id="SSF56112">
    <property type="entry name" value="Protein kinase-like (PK-like)"/>
    <property type="match status" value="1"/>
</dbReference>
<dbReference type="OrthoDB" id="9762169at2"/>
<evidence type="ECO:0000256" key="3">
    <source>
        <dbReference type="ARBA" id="ARBA00022679"/>
    </source>
</evidence>
<evidence type="ECO:0000256" key="8">
    <source>
        <dbReference type="ARBA" id="ARBA00048679"/>
    </source>
</evidence>
<evidence type="ECO:0000256" key="1">
    <source>
        <dbReference type="ARBA" id="ARBA00012513"/>
    </source>
</evidence>
<feature type="region of interest" description="Disordered" evidence="9">
    <location>
        <begin position="414"/>
        <end position="443"/>
    </location>
</feature>
<keyword evidence="2 12" id="KW-0723">Serine/threonine-protein kinase</keyword>
<dbReference type="RefSeq" id="WP_109274486.1">
    <property type="nucleotide sequence ID" value="NZ_QFKX01000001.1"/>
</dbReference>
<dbReference type="Proteomes" id="UP000245590">
    <property type="component" value="Unassembled WGS sequence"/>
</dbReference>
<organism evidence="12 13">
    <name type="scientific">Brachybacterium endophyticum</name>
    <dbReference type="NCBI Taxonomy" id="2182385"/>
    <lineage>
        <taxon>Bacteria</taxon>
        <taxon>Bacillati</taxon>
        <taxon>Actinomycetota</taxon>
        <taxon>Actinomycetes</taxon>
        <taxon>Micrococcales</taxon>
        <taxon>Dermabacteraceae</taxon>
        <taxon>Brachybacterium</taxon>
    </lineage>
</organism>
<evidence type="ECO:0000256" key="5">
    <source>
        <dbReference type="ARBA" id="ARBA00022777"/>
    </source>
</evidence>
<feature type="domain" description="Protein kinase" evidence="11">
    <location>
        <begin position="13"/>
        <end position="280"/>
    </location>
</feature>
<dbReference type="FunFam" id="1.10.510.10:FF:000021">
    <property type="entry name" value="Serine/threonine protein kinase"/>
    <property type="match status" value="1"/>
</dbReference>
<dbReference type="CDD" id="cd14014">
    <property type="entry name" value="STKc_PknB_like"/>
    <property type="match status" value="1"/>
</dbReference>
<dbReference type="Gene3D" id="3.30.200.20">
    <property type="entry name" value="Phosphorylase Kinase, domain 1"/>
    <property type="match status" value="1"/>
</dbReference>
<accession>A0A2U2RP11</accession>
<feature type="transmembrane region" description="Helical" evidence="10">
    <location>
        <begin position="453"/>
        <end position="474"/>
    </location>
</feature>
<feature type="region of interest" description="Disordered" evidence="9">
    <location>
        <begin position="277"/>
        <end position="401"/>
    </location>
</feature>
<comment type="catalytic activity">
    <reaction evidence="8">
        <text>L-seryl-[protein] + ATP = O-phospho-L-seryl-[protein] + ADP + H(+)</text>
        <dbReference type="Rhea" id="RHEA:17989"/>
        <dbReference type="Rhea" id="RHEA-COMP:9863"/>
        <dbReference type="Rhea" id="RHEA-COMP:11604"/>
        <dbReference type="ChEBI" id="CHEBI:15378"/>
        <dbReference type="ChEBI" id="CHEBI:29999"/>
        <dbReference type="ChEBI" id="CHEBI:30616"/>
        <dbReference type="ChEBI" id="CHEBI:83421"/>
        <dbReference type="ChEBI" id="CHEBI:456216"/>
        <dbReference type="EC" id="2.7.11.1"/>
    </reaction>
</comment>
<evidence type="ECO:0000256" key="6">
    <source>
        <dbReference type="ARBA" id="ARBA00022840"/>
    </source>
</evidence>
<gene>
    <name evidence="12" type="ORF">DEO23_02955</name>
</gene>
<evidence type="ECO:0000313" key="13">
    <source>
        <dbReference type="Proteomes" id="UP000245590"/>
    </source>
</evidence>
<feature type="compositionally biased region" description="Low complexity" evidence="9">
    <location>
        <begin position="281"/>
        <end position="318"/>
    </location>
</feature>
<evidence type="ECO:0000256" key="7">
    <source>
        <dbReference type="ARBA" id="ARBA00047899"/>
    </source>
</evidence>
<dbReference type="Gene3D" id="1.10.510.10">
    <property type="entry name" value="Transferase(Phosphotransferase) domain 1"/>
    <property type="match status" value="1"/>
</dbReference>
<keyword evidence="4" id="KW-0547">Nucleotide-binding</keyword>
<dbReference type="GO" id="GO:0005524">
    <property type="term" value="F:ATP binding"/>
    <property type="evidence" value="ECO:0007669"/>
    <property type="project" value="UniProtKB-KW"/>
</dbReference>
<feature type="compositionally biased region" description="Low complexity" evidence="9">
    <location>
        <begin position="342"/>
        <end position="369"/>
    </location>
</feature>
<evidence type="ECO:0000256" key="2">
    <source>
        <dbReference type="ARBA" id="ARBA00022527"/>
    </source>
</evidence>
<feature type="compositionally biased region" description="Low complexity" evidence="9">
    <location>
        <begin position="376"/>
        <end position="401"/>
    </location>
</feature>
<dbReference type="GO" id="GO:0004674">
    <property type="term" value="F:protein serine/threonine kinase activity"/>
    <property type="evidence" value="ECO:0007669"/>
    <property type="project" value="UniProtKB-KW"/>
</dbReference>
<feature type="compositionally biased region" description="Low complexity" evidence="9">
    <location>
        <begin position="419"/>
        <end position="438"/>
    </location>
</feature>
<feature type="compositionally biased region" description="Basic residues" evidence="9">
    <location>
        <begin position="330"/>
        <end position="341"/>
    </location>
</feature>
<dbReference type="SMART" id="SM00220">
    <property type="entry name" value="S_TKc"/>
    <property type="match status" value="1"/>
</dbReference>
<dbReference type="InterPro" id="IPR000719">
    <property type="entry name" value="Prot_kinase_dom"/>
</dbReference>
<dbReference type="EC" id="2.7.11.1" evidence="1"/>
<evidence type="ECO:0000313" key="12">
    <source>
        <dbReference type="EMBL" id="PWH07600.1"/>
    </source>
</evidence>
<name>A0A2U2RP11_9MICO</name>
<evidence type="ECO:0000256" key="4">
    <source>
        <dbReference type="ARBA" id="ARBA00022741"/>
    </source>
</evidence>
<keyword evidence="10" id="KW-0472">Membrane</keyword>